<evidence type="ECO:0000313" key="2">
    <source>
        <dbReference type="EnsemblMetazoa" id="PPA44669.1"/>
    </source>
</evidence>
<dbReference type="Proteomes" id="UP000005239">
    <property type="component" value="Unassembled WGS sequence"/>
</dbReference>
<reference evidence="3" key="1">
    <citation type="journal article" date="2008" name="Nat. Genet.">
        <title>The Pristionchus pacificus genome provides a unique perspective on nematode lifestyle and parasitism.</title>
        <authorList>
            <person name="Dieterich C."/>
            <person name="Clifton S.W."/>
            <person name="Schuster L.N."/>
            <person name="Chinwalla A."/>
            <person name="Delehaunty K."/>
            <person name="Dinkelacker I."/>
            <person name="Fulton L."/>
            <person name="Fulton R."/>
            <person name="Godfrey J."/>
            <person name="Minx P."/>
            <person name="Mitreva M."/>
            <person name="Roeseler W."/>
            <person name="Tian H."/>
            <person name="Witte H."/>
            <person name="Yang S.P."/>
            <person name="Wilson R.K."/>
            <person name="Sommer R.J."/>
        </authorList>
    </citation>
    <scope>NUCLEOTIDE SEQUENCE [LARGE SCALE GENOMIC DNA]</scope>
    <source>
        <strain evidence="3">PS312</strain>
    </source>
</reference>
<proteinExistence type="predicted"/>
<feature type="region of interest" description="Disordered" evidence="1">
    <location>
        <begin position="45"/>
        <end position="65"/>
    </location>
</feature>
<keyword evidence="3" id="KW-1185">Reference proteome</keyword>
<name>A0A2A6CS36_PRIPA</name>
<feature type="compositionally biased region" description="Polar residues" evidence="1">
    <location>
        <begin position="52"/>
        <end position="65"/>
    </location>
</feature>
<feature type="region of interest" description="Disordered" evidence="1">
    <location>
        <begin position="1"/>
        <end position="32"/>
    </location>
</feature>
<organism evidence="2 3">
    <name type="scientific">Pristionchus pacificus</name>
    <name type="common">Parasitic nematode worm</name>
    <dbReference type="NCBI Taxonomy" id="54126"/>
    <lineage>
        <taxon>Eukaryota</taxon>
        <taxon>Metazoa</taxon>
        <taxon>Ecdysozoa</taxon>
        <taxon>Nematoda</taxon>
        <taxon>Chromadorea</taxon>
        <taxon>Rhabditida</taxon>
        <taxon>Rhabditina</taxon>
        <taxon>Diplogasteromorpha</taxon>
        <taxon>Diplogasteroidea</taxon>
        <taxon>Neodiplogasteridae</taxon>
        <taxon>Pristionchus</taxon>
    </lineage>
</organism>
<evidence type="ECO:0000313" key="3">
    <source>
        <dbReference type="Proteomes" id="UP000005239"/>
    </source>
</evidence>
<reference evidence="2" key="2">
    <citation type="submission" date="2022-06" db="UniProtKB">
        <authorList>
            <consortium name="EnsemblMetazoa"/>
        </authorList>
    </citation>
    <scope>IDENTIFICATION</scope>
    <source>
        <strain evidence="2">PS312</strain>
    </source>
</reference>
<gene>
    <name evidence="2" type="primary">WBGene00283038</name>
</gene>
<sequence>MFTTAPSCDLPRCASTEKKRGRRRRGRLAGKTMNKGVAVLGILAPGGDNIVDSKSQTPSSNRKWG</sequence>
<accession>A0A8R1Z4M4</accession>
<dbReference type="AlphaFoldDB" id="A0A2A6CS36"/>
<accession>A0A2A6CS36</accession>
<feature type="compositionally biased region" description="Basic residues" evidence="1">
    <location>
        <begin position="19"/>
        <end position="28"/>
    </location>
</feature>
<evidence type="ECO:0000256" key="1">
    <source>
        <dbReference type="SAM" id="MobiDB-lite"/>
    </source>
</evidence>
<protein>
    <submittedName>
        <fullName evidence="2">Uncharacterized protein</fullName>
    </submittedName>
</protein>
<dbReference type="EnsemblMetazoa" id="PPA44669.1">
    <property type="protein sequence ID" value="PPA44669.1"/>
    <property type="gene ID" value="WBGene00283038"/>
</dbReference>